<dbReference type="EMBL" id="GBXM01065375">
    <property type="protein sequence ID" value="JAH43202.1"/>
    <property type="molecule type" value="Transcribed_RNA"/>
</dbReference>
<organism evidence="1">
    <name type="scientific">Anguilla anguilla</name>
    <name type="common">European freshwater eel</name>
    <name type="synonym">Muraena anguilla</name>
    <dbReference type="NCBI Taxonomy" id="7936"/>
    <lineage>
        <taxon>Eukaryota</taxon>
        <taxon>Metazoa</taxon>
        <taxon>Chordata</taxon>
        <taxon>Craniata</taxon>
        <taxon>Vertebrata</taxon>
        <taxon>Euteleostomi</taxon>
        <taxon>Actinopterygii</taxon>
        <taxon>Neopterygii</taxon>
        <taxon>Teleostei</taxon>
        <taxon>Anguilliformes</taxon>
        <taxon>Anguillidae</taxon>
        <taxon>Anguilla</taxon>
    </lineage>
</organism>
<reference evidence="1" key="2">
    <citation type="journal article" date="2015" name="Fish Shellfish Immunol.">
        <title>Early steps in the European eel (Anguilla anguilla)-Vibrio vulnificus interaction in the gills: Role of the RtxA13 toxin.</title>
        <authorList>
            <person name="Callol A."/>
            <person name="Pajuelo D."/>
            <person name="Ebbesson L."/>
            <person name="Teles M."/>
            <person name="MacKenzie S."/>
            <person name="Amaro C."/>
        </authorList>
    </citation>
    <scope>NUCLEOTIDE SEQUENCE</scope>
</reference>
<proteinExistence type="predicted"/>
<accession>A0A0E9SPL1</accession>
<sequence>MTIVRIHVVSVNIMSYHNRV</sequence>
<dbReference type="AlphaFoldDB" id="A0A0E9SPL1"/>
<name>A0A0E9SPL1_ANGAN</name>
<evidence type="ECO:0000313" key="1">
    <source>
        <dbReference type="EMBL" id="JAH43202.1"/>
    </source>
</evidence>
<protein>
    <submittedName>
        <fullName evidence="1">Uncharacterized protein</fullName>
    </submittedName>
</protein>
<reference evidence="1" key="1">
    <citation type="submission" date="2014-11" db="EMBL/GenBank/DDBJ databases">
        <authorList>
            <person name="Amaro Gonzalez C."/>
        </authorList>
    </citation>
    <scope>NUCLEOTIDE SEQUENCE</scope>
</reference>